<sequence>MRGMKIARITVFVTACFFAYIVLAVNAAYLGITLTTHLDDEFGFRIWPATSADPFAVVNIFVAVLTLVLVKPMIIVDFCRQDAFTSMIMTELGVLCILNIFWVVAAGYTTNTFTSISAWCTENSNIKSVSAACTDAQVSLAFSWLNWIMLMAYGGTLLTYAIIYGNKGAPIWTKSVRFASMSPAQPAFHAKSADYYQSAPAVPQTAPPMQETSLPPPVQIQSMSQQAQLQPQMQTYGGTLYRPPPMVHGESPLRAEV</sequence>
<dbReference type="EMBL" id="KN840587">
    <property type="protein sequence ID" value="KIP04080.1"/>
    <property type="molecule type" value="Genomic_DNA"/>
</dbReference>
<keyword evidence="1" id="KW-1133">Transmembrane helix</keyword>
<feature type="transmembrane region" description="Helical" evidence="1">
    <location>
        <begin position="144"/>
        <end position="164"/>
    </location>
</feature>
<gene>
    <name evidence="2" type="ORF">PHLGIDRAFT_121008</name>
</gene>
<name>A0A0C3S6E5_PHLG1</name>
<keyword evidence="1" id="KW-0472">Membrane</keyword>
<dbReference type="HOGENOM" id="CLU_083413_1_1_1"/>
<accession>A0A0C3S6E5</accession>
<dbReference type="AlphaFoldDB" id="A0A0C3S6E5"/>
<dbReference type="STRING" id="745531.A0A0C3S6E5"/>
<dbReference type="Proteomes" id="UP000053257">
    <property type="component" value="Unassembled WGS sequence"/>
</dbReference>
<evidence type="ECO:0000313" key="2">
    <source>
        <dbReference type="EMBL" id="KIP04080.1"/>
    </source>
</evidence>
<keyword evidence="3" id="KW-1185">Reference proteome</keyword>
<evidence type="ECO:0000256" key="1">
    <source>
        <dbReference type="SAM" id="Phobius"/>
    </source>
</evidence>
<reference evidence="2 3" key="1">
    <citation type="journal article" date="2014" name="PLoS Genet.">
        <title>Analysis of the Phlebiopsis gigantea genome, transcriptome and secretome provides insight into its pioneer colonization strategies of wood.</title>
        <authorList>
            <person name="Hori C."/>
            <person name="Ishida T."/>
            <person name="Igarashi K."/>
            <person name="Samejima M."/>
            <person name="Suzuki H."/>
            <person name="Master E."/>
            <person name="Ferreira P."/>
            <person name="Ruiz-Duenas F.J."/>
            <person name="Held B."/>
            <person name="Canessa P."/>
            <person name="Larrondo L.F."/>
            <person name="Schmoll M."/>
            <person name="Druzhinina I.S."/>
            <person name="Kubicek C.P."/>
            <person name="Gaskell J.A."/>
            <person name="Kersten P."/>
            <person name="St John F."/>
            <person name="Glasner J."/>
            <person name="Sabat G."/>
            <person name="Splinter BonDurant S."/>
            <person name="Syed K."/>
            <person name="Yadav J."/>
            <person name="Mgbeahuruike A.C."/>
            <person name="Kovalchuk A."/>
            <person name="Asiegbu F.O."/>
            <person name="Lackner G."/>
            <person name="Hoffmeister D."/>
            <person name="Rencoret J."/>
            <person name="Gutierrez A."/>
            <person name="Sun H."/>
            <person name="Lindquist E."/>
            <person name="Barry K."/>
            <person name="Riley R."/>
            <person name="Grigoriev I.V."/>
            <person name="Henrissat B."/>
            <person name="Kues U."/>
            <person name="Berka R.M."/>
            <person name="Martinez A.T."/>
            <person name="Covert S.F."/>
            <person name="Blanchette R.A."/>
            <person name="Cullen D."/>
        </authorList>
    </citation>
    <scope>NUCLEOTIDE SEQUENCE [LARGE SCALE GENOMIC DNA]</scope>
    <source>
        <strain evidence="2 3">11061_1 CR5-6</strain>
    </source>
</reference>
<feature type="transmembrane region" description="Helical" evidence="1">
    <location>
        <begin position="88"/>
        <end position="108"/>
    </location>
</feature>
<feature type="transmembrane region" description="Helical" evidence="1">
    <location>
        <begin position="55"/>
        <end position="76"/>
    </location>
</feature>
<evidence type="ECO:0000313" key="3">
    <source>
        <dbReference type="Proteomes" id="UP000053257"/>
    </source>
</evidence>
<organism evidence="2 3">
    <name type="scientific">Phlebiopsis gigantea (strain 11061_1 CR5-6)</name>
    <name type="common">White-rot fungus</name>
    <name type="synonym">Peniophora gigantea</name>
    <dbReference type="NCBI Taxonomy" id="745531"/>
    <lineage>
        <taxon>Eukaryota</taxon>
        <taxon>Fungi</taxon>
        <taxon>Dikarya</taxon>
        <taxon>Basidiomycota</taxon>
        <taxon>Agaricomycotina</taxon>
        <taxon>Agaricomycetes</taxon>
        <taxon>Polyporales</taxon>
        <taxon>Phanerochaetaceae</taxon>
        <taxon>Phlebiopsis</taxon>
    </lineage>
</organism>
<feature type="transmembrane region" description="Helical" evidence="1">
    <location>
        <begin position="12"/>
        <end position="35"/>
    </location>
</feature>
<proteinExistence type="predicted"/>
<keyword evidence="1" id="KW-0812">Transmembrane</keyword>
<protein>
    <recommendedName>
        <fullName evidence="4">MARVEL domain-containing protein</fullName>
    </recommendedName>
</protein>
<evidence type="ECO:0008006" key="4">
    <source>
        <dbReference type="Google" id="ProtNLM"/>
    </source>
</evidence>
<dbReference type="OrthoDB" id="3364107at2759"/>